<dbReference type="CDD" id="cd02116">
    <property type="entry name" value="ACT"/>
    <property type="match status" value="1"/>
</dbReference>
<dbReference type="InterPro" id="IPR002912">
    <property type="entry name" value="ACT_dom"/>
</dbReference>
<accession>A0A6J4TYL5</accession>
<keyword evidence="8" id="KW-0057">Aromatic amino acid biosynthesis</keyword>
<dbReference type="InterPro" id="IPR045865">
    <property type="entry name" value="ACT-like_dom_sf"/>
</dbReference>
<dbReference type="EMBL" id="CADCVS010000531">
    <property type="protein sequence ID" value="CAA9534125.1"/>
    <property type="molecule type" value="Genomic_DNA"/>
</dbReference>
<reference evidence="12" key="1">
    <citation type="submission" date="2020-02" db="EMBL/GenBank/DDBJ databases">
        <authorList>
            <person name="Meier V. D."/>
        </authorList>
    </citation>
    <scope>NUCLEOTIDE SEQUENCE</scope>
    <source>
        <strain evidence="12">AVDCRST_MAG30</strain>
    </source>
</reference>
<dbReference type="InterPro" id="IPR003099">
    <property type="entry name" value="Prephen_DH"/>
</dbReference>
<dbReference type="GO" id="GO:0004665">
    <property type="term" value="F:prephenate dehydrogenase (NADP+) activity"/>
    <property type="evidence" value="ECO:0007669"/>
    <property type="project" value="InterPro"/>
</dbReference>
<keyword evidence="6 12" id="KW-0560">Oxidoreductase</keyword>
<feature type="domain" description="Prephenate/arogenate dehydrogenase" evidence="10">
    <location>
        <begin position="1"/>
        <end position="257"/>
    </location>
</feature>
<dbReference type="InterPro" id="IPR008927">
    <property type="entry name" value="6-PGluconate_DH-like_C_sf"/>
</dbReference>
<keyword evidence="7" id="KW-0520">NAD</keyword>
<evidence type="ECO:0000256" key="5">
    <source>
        <dbReference type="ARBA" id="ARBA00022498"/>
    </source>
</evidence>
<dbReference type="PROSITE" id="PS51671">
    <property type="entry name" value="ACT"/>
    <property type="match status" value="1"/>
</dbReference>
<comment type="similarity">
    <text evidence="2">Belongs to the prephenate/arogenate dehydrogenase family.</text>
</comment>
<keyword evidence="8" id="KW-0028">Amino-acid biosynthesis</keyword>
<dbReference type="InterPro" id="IPR046825">
    <property type="entry name" value="PDH_C"/>
</dbReference>
<dbReference type="Gene3D" id="3.40.50.720">
    <property type="entry name" value="NAD(P)-binding Rossmann-like Domain"/>
    <property type="match status" value="1"/>
</dbReference>
<dbReference type="Pfam" id="PF20463">
    <property type="entry name" value="PDH_C"/>
    <property type="match status" value="1"/>
</dbReference>
<dbReference type="Pfam" id="PF02153">
    <property type="entry name" value="PDH_N"/>
    <property type="match status" value="1"/>
</dbReference>
<evidence type="ECO:0000259" key="11">
    <source>
        <dbReference type="PROSITE" id="PS51671"/>
    </source>
</evidence>
<evidence type="ECO:0000256" key="4">
    <source>
        <dbReference type="ARBA" id="ARBA00016891"/>
    </source>
</evidence>
<organism evidence="12">
    <name type="scientific">uncultured Solirubrobacteraceae bacterium</name>
    <dbReference type="NCBI Taxonomy" id="1162706"/>
    <lineage>
        <taxon>Bacteria</taxon>
        <taxon>Bacillati</taxon>
        <taxon>Actinomycetota</taxon>
        <taxon>Thermoleophilia</taxon>
        <taxon>Solirubrobacterales</taxon>
        <taxon>Solirubrobacteraceae</taxon>
        <taxon>environmental samples</taxon>
    </lineage>
</organism>
<proteinExistence type="inferred from homology"/>
<comment type="pathway">
    <text evidence="1">Amino-acid biosynthesis; L-tyrosine biosynthesis; (4-hydroxyphenyl)pyruvate from prephenate (NAD(+) route): step 1/1.</text>
</comment>
<dbReference type="Gene3D" id="1.10.3660.10">
    <property type="entry name" value="6-phosphogluconate dehydrogenase C-terminal like domain"/>
    <property type="match status" value="1"/>
</dbReference>
<name>A0A6J4TYL5_9ACTN</name>
<sequence>MRGYDPTPGVLEAALERGAIDVACGSVAEAVAGAEVAFVAAPVGALPGLVGEALGAADAGCVVTDVGSTKREVVALIRDPRFVGGHPLAGAETSGVAHARADLFEGATWYLTPTQETTGVLYERLHRLLLRLGARPTALDAESHDRLLASVSHLPHVLANVLVAQAARAIDRGAERLPATGPSFRDATRVAGASTPIWTDIYLSNAGALAAAIDDTMERLAAVRAALAAGDGETLAAWNDGAREDRRRLLEADLAGGPVQELRATVPNRPGVVAEVALALGGAAVNILDMALYPAPDGSTGVIALWIAGDEPAAQAQALLARLGFSVAVA</sequence>
<comment type="catalytic activity">
    <reaction evidence="9">
        <text>prephenate + NAD(+) = 3-(4-hydroxyphenyl)pyruvate + CO2 + NADH</text>
        <dbReference type="Rhea" id="RHEA:13869"/>
        <dbReference type="ChEBI" id="CHEBI:16526"/>
        <dbReference type="ChEBI" id="CHEBI:29934"/>
        <dbReference type="ChEBI" id="CHEBI:36242"/>
        <dbReference type="ChEBI" id="CHEBI:57540"/>
        <dbReference type="ChEBI" id="CHEBI:57945"/>
        <dbReference type="EC" id="1.3.1.12"/>
    </reaction>
</comment>
<dbReference type="GO" id="GO:0008977">
    <property type="term" value="F:prephenate dehydrogenase (NAD+) activity"/>
    <property type="evidence" value="ECO:0007669"/>
    <property type="project" value="UniProtKB-EC"/>
</dbReference>
<evidence type="ECO:0000256" key="2">
    <source>
        <dbReference type="ARBA" id="ARBA00007964"/>
    </source>
</evidence>
<dbReference type="GO" id="GO:0006571">
    <property type="term" value="P:tyrosine biosynthetic process"/>
    <property type="evidence" value="ECO:0007669"/>
    <property type="project" value="UniProtKB-UniPathway"/>
</dbReference>
<dbReference type="AlphaFoldDB" id="A0A6J4TYL5"/>
<evidence type="ECO:0000313" key="12">
    <source>
        <dbReference type="EMBL" id="CAA9534125.1"/>
    </source>
</evidence>
<dbReference type="SUPFAM" id="SSF51735">
    <property type="entry name" value="NAD(P)-binding Rossmann-fold domains"/>
    <property type="match status" value="1"/>
</dbReference>
<dbReference type="SUPFAM" id="SSF48179">
    <property type="entry name" value="6-phosphogluconate dehydrogenase C-terminal domain-like"/>
    <property type="match status" value="1"/>
</dbReference>
<evidence type="ECO:0000256" key="6">
    <source>
        <dbReference type="ARBA" id="ARBA00023002"/>
    </source>
</evidence>
<feature type="domain" description="ACT" evidence="11">
    <location>
        <begin position="261"/>
        <end position="330"/>
    </location>
</feature>
<dbReference type="InterPro" id="IPR046826">
    <property type="entry name" value="PDH_N"/>
</dbReference>
<evidence type="ECO:0000259" key="10">
    <source>
        <dbReference type="PROSITE" id="PS51176"/>
    </source>
</evidence>
<dbReference type="InterPro" id="IPR050812">
    <property type="entry name" value="Preph/Arog_dehydrog"/>
</dbReference>
<dbReference type="EC" id="1.3.1.12" evidence="3"/>
<dbReference type="SUPFAM" id="SSF55021">
    <property type="entry name" value="ACT-like"/>
    <property type="match status" value="1"/>
</dbReference>
<dbReference type="PROSITE" id="PS51176">
    <property type="entry name" value="PDH_ADH"/>
    <property type="match status" value="1"/>
</dbReference>
<dbReference type="PANTHER" id="PTHR21363:SF0">
    <property type="entry name" value="PREPHENATE DEHYDROGENASE [NADP(+)]"/>
    <property type="match status" value="1"/>
</dbReference>
<dbReference type="InterPro" id="IPR036291">
    <property type="entry name" value="NAD(P)-bd_dom_sf"/>
</dbReference>
<evidence type="ECO:0000256" key="1">
    <source>
        <dbReference type="ARBA" id="ARBA00005067"/>
    </source>
</evidence>
<keyword evidence="5" id="KW-0827">Tyrosine biosynthesis</keyword>
<dbReference type="GO" id="GO:0070403">
    <property type="term" value="F:NAD+ binding"/>
    <property type="evidence" value="ECO:0007669"/>
    <property type="project" value="InterPro"/>
</dbReference>
<evidence type="ECO:0000256" key="7">
    <source>
        <dbReference type="ARBA" id="ARBA00023027"/>
    </source>
</evidence>
<evidence type="ECO:0000256" key="3">
    <source>
        <dbReference type="ARBA" id="ARBA00012068"/>
    </source>
</evidence>
<evidence type="ECO:0000256" key="8">
    <source>
        <dbReference type="ARBA" id="ARBA00023141"/>
    </source>
</evidence>
<dbReference type="UniPathway" id="UPA00122">
    <property type="reaction ID" value="UER00961"/>
</dbReference>
<dbReference type="Gene3D" id="3.30.70.260">
    <property type="match status" value="1"/>
</dbReference>
<protein>
    <recommendedName>
        <fullName evidence="4">Prephenate dehydrogenase</fullName>
        <ecNumber evidence="3">1.3.1.12</ecNumber>
    </recommendedName>
</protein>
<evidence type="ECO:0000256" key="9">
    <source>
        <dbReference type="ARBA" id="ARBA00049260"/>
    </source>
</evidence>
<gene>
    <name evidence="12" type="ORF">AVDCRST_MAG30-4053</name>
</gene>
<dbReference type="PANTHER" id="PTHR21363">
    <property type="entry name" value="PREPHENATE DEHYDROGENASE"/>
    <property type="match status" value="1"/>
</dbReference>